<feature type="compositionally biased region" description="Basic and acidic residues" evidence="1">
    <location>
        <begin position="787"/>
        <end position="798"/>
    </location>
</feature>
<feature type="region of interest" description="Disordered" evidence="1">
    <location>
        <begin position="481"/>
        <end position="505"/>
    </location>
</feature>
<accession>A0A1Y2J1G7</accession>
<reference evidence="2 3" key="1">
    <citation type="journal article" date="2015" name="Biotechnol. Biofuels">
        <title>Enhanced degradation of softwood versus hardwood by the white-rot fungus Pycnoporus coccineus.</title>
        <authorList>
            <person name="Couturier M."/>
            <person name="Navarro D."/>
            <person name="Chevret D."/>
            <person name="Henrissat B."/>
            <person name="Piumi F."/>
            <person name="Ruiz-Duenas F.J."/>
            <person name="Martinez A.T."/>
            <person name="Grigoriev I.V."/>
            <person name="Riley R."/>
            <person name="Lipzen A."/>
            <person name="Berrin J.G."/>
            <person name="Master E.R."/>
            <person name="Rosso M.N."/>
        </authorList>
    </citation>
    <scope>NUCLEOTIDE SEQUENCE [LARGE SCALE GENOMIC DNA]</scope>
    <source>
        <strain evidence="2 3">BRFM310</strain>
    </source>
</reference>
<protein>
    <submittedName>
        <fullName evidence="2">Uncharacterized protein</fullName>
    </submittedName>
</protein>
<feature type="region of interest" description="Disordered" evidence="1">
    <location>
        <begin position="79"/>
        <end position="225"/>
    </location>
</feature>
<dbReference type="AlphaFoldDB" id="A0A1Y2J1G7"/>
<evidence type="ECO:0000313" key="3">
    <source>
        <dbReference type="Proteomes" id="UP000193067"/>
    </source>
</evidence>
<dbReference type="EMBL" id="KZ084090">
    <property type="protein sequence ID" value="OSD06281.1"/>
    <property type="molecule type" value="Genomic_DNA"/>
</dbReference>
<keyword evidence="3" id="KW-1185">Reference proteome</keyword>
<feature type="compositionally biased region" description="Polar residues" evidence="1">
    <location>
        <begin position="697"/>
        <end position="716"/>
    </location>
</feature>
<evidence type="ECO:0000313" key="2">
    <source>
        <dbReference type="EMBL" id="OSD06281.1"/>
    </source>
</evidence>
<feature type="region of interest" description="Disordered" evidence="1">
    <location>
        <begin position="697"/>
        <end position="718"/>
    </location>
</feature>
<feature type="region of interest" description="Disordered" evidence="1">
    <location>
        <begin position="770"/>
        <end position="804"/>
    </location>
</feature>
<organism evidence="2 3">
    <name type="scientific">Trametes coccinea (strain BRFM310)</name>
    <name type="common">Pycnoporus coccineus</name>
    <dbReference type="NCBI Taxonomy" id="1353009"/>
    <lineage>
        <taxon>Eukaryota</taxon>
        <taxon>Fungi</taxon>
        <taxon>Dikarya</taxon>
        <taxon>Basidiomycota</taxon>
        <taxon>Agaricomycotina</taxon>
        <taxon>Agaricomycetes</taxon>
        <taxon>Polyporales</taxon>
        <taxon>Polyporaceae</taxon>
        <taxon>Trametes</taxon>
    </lineage>
</organism>
<gene>
    <name evidence="2" type="ORF">PYCCODRAFT_1422597</name>
</gene>
<dbReference type="Proteomes" id="UP000193067">
    <property type="component" value="Unassembled WGS sequence"/>
</dbReference>
<feature type="compositionally biased region" description="Polar residues" evidence="1">
    <location>
        <begin position="80"/>
        <end position="100"/>
    </location>
</feature>
<feature type="region of interest" description="Disordered" evidence="1">
    <location>
        <begin position="1"/>
        <end position="26"/>
    </location>
</feature>
<proteinExistence type="predicted"/>
<sequence length="804" mass="86277">MLGGFNYGSSRLHDDTAGPPASPGAITGNKKAVMNYVNHEKEVVLRYGVKLVGYHTSFLGQREKEYDAKVLAGKIAPQKKWSNAGNTHTMHQKAGNNGDNSRAEDIPSGDEGPVAGPSHQGGHASAGVKEQLDSTTPRTHKRGRPHKQPEPRIPGEQGDGIKPPRPLKRSYRDVSGKGGVCDAGVEGVRGSIGGVGDEGDNSAGAEKEGEGSEGGSGQRRHIGRQRREIVEAAGDGGGGCEWRGWQEGERGGRCQRRGTGLAYVRKNKTHPNWGLDMWELIQTEGKAEMSINDHFRTSALATEDWLVGPDGSQKTWEQHTELFGRGSTFGKRYWDIWSRVGEVAGGNSSGGLDEVCERLVEGVGNVDWESMLASDRSGSGSDIITSGFDRTATVSPEAERENQAESLLKVEACGCGNVDEGHGREEMRKGLAVLEHPSLTGRGQGGCSIWWPEPRVMTTLPVLSSMLPHTLTTRQLRPSVYCSRPSTHTKGHSKSQDTMQTQTQTQTQIEMLNMGKQESELSGCLASVLTRESWQLRPKYYKKNAETCGNGVQHTQTLLHLALYAPEINAVLGECTKAWHGSPRSRIAGNCCWRSWGSSQTFAGLCCHCAGSRALLGVFARRYEVAYASQCLHASQEVLQGLRTRNNTTTCSSAIPMSSSLAIPMLLLPTAPTSSSPTAPVPSSSAEPTWSLPISASQPLPVSASSPHTDPASSSPAVMASLSAAPAWSESSATAMGCKRPRTNTSQVQFLNTVITADGSGIIVPKCACKEHSDKNTNKGPRKKCKNKENSTDSREDGNPEAFA</sequence>
<name>A0A1Y2J1G7_TRAC3</name>
<evidence type="ECO:0000256" key="1">
    <source>
        <dbReference type="SAM" id="MobiDB-lite"/>
    </source>
</evidence>